<dbReference type="GO" id="GO:0016874">
    <property type="term" value="F:ligase activity"/>
    <property type="evidence" value="ECO:0007669"/>
    <property type="project" value="UniProtKB-KW"/>
</dbReference>
<evidence type="ECO:0000259" key="1">
    <source>
        <dbReference type="Pfam" id="PF10469"/>
    </source>
</evidence>
<dbReference type="SUPFAM" id="SSF55144">
    <property type="entry name" value="LigT-like"/>
    <property type="match status" value="1"/>
</dbReference>
<protein>
    <submittedName>
        <fullName evidence="2">2'-5' RNA ligase</fullName>
    </submittedName>
</protein>
<accession>A0A2P8CFC4</accession>
<dbReference type="InterPro" id="IPR009097">
    <property type="entry name" value="Cyclic_Pdiesterase"/>
</dbReference>
<feature type="domain" description="A-kinase anchor protein 7-like phosphoesterase" evidence="1">
    <location>
        <begin position="93"/>
        <end position="244"/>
    </location>
</feature>
<evidence type="ECO:0000313" key="3">
    <source>
        <dbReference type="Proteomes" id="UP000240621"/>
    </source>
</evidence>
<name>A0A2P8CFC4_9BACT</name>
<dbReference type="InterPro" id="IPR019510">
    <property type="entry name" value="AKAP7-like_phosphoesterase"/>
</dbReference>
<reference evidence="2 3" key="1">
    <citation type="submission" date="2018-03" db="EMBL/GenBank/DDBJ databases">
        <title>Genomic Encyclopedia of Archaeal and Bacterial Type Strains, Phase II (KMG-II): from individual species to whole genera.</title>
        <authorList>
            <person name="Goeker M."/>
        </authorList>
    </citation>
    <scope>NUCLEOTIDE SEQUENCE [LARGE SCALE GENOMIC DNA]</scope>
    <source>
        <strain evidence="2 3">DSM 27267</strain>
    </source>
</reference>
<dbReference type="Proteomes" id="UP000240621">
    <property type="component" value="Unassembled WGS sequence"/>
</dbReference>
<dbReference type="Gene3D" id="3.90.1140.10">
    <property type="entry name" value="Cyclic phosphodiesterase"/>
    <property type="match status" value="1"/>
</dbReference>
<organism evidence="2 3">
    <name type="scientific">Prolixibacter denitrificans</name>
    <dbReference type="NCBI Taxonomy" id="1541063"/>
    <lineage>
        <taxon>Bacteria</taxon>
        <taxon>Pseudomonadati</taxon>
        <taxon>Bacteroidota</taxon>
        <taxon>Bacteroidia</taxon>
        <taxon>Marinilabiliales</taxon>
        <taxon>Prolixibacteraceae</taxon>
        <taxon>Prolixibacter</taxon>
    </lineage>
</organism>
<dbReference type="Pfam" id="PF10469">
    <property type="entry name" value="AKAP7_NLS"/>
    <property type="match status" value="1"/>
</dbReference>
<gene>
    <name evidence="2" type="ORF">CLV93_10396</name>
</gene>
<comment type="caution">
    <text evidence="2">The sequence shown here is derived from an EMBL/GenBank/DDBJ whole genome shotgun (WGS) entry which is preliminary data.</text>
</comment>
<dbReference type="AlphaFoldDB" id="A0A2P8CFC4"/>
<sequence length="263" mass="30988">MRFYRELSIIFLLLKSVRGFGWTEAPAPKFPDYMNEAALTKHYRQLYTDSIAKIREEGVVTDELLDAPSDDRRGITLLIRPDNEVKKRILLWLEMMKETEPEQYYYPTSDLHITLLSVISCYSGFHPEQIDLPSYNQLIRESLAGEDSFSIRMKGITASPSGVMVQGFSENDRLNELRESLRKQFRKSELQQSIDKRYVLQTAHSTVIRFRKPLQHKDTFLDKLEQFRDFDFGTFQVKEIELVTNDWYLRKEKVRTLSRFPLG</sequence>
<keyword evidence="2" id="KW-0436">Ligase</keyword>
<dbReference type="EMBL" id="PYGC01000003">
    <property type="protein sequence ID" value="PSK83681.1"/>
    <property type="molecule type" value="Genomic_DNA"/>
</dbReference>
<evidence type="ECO:0000313" key="2">
    <source>
        <dbReference type="EMBL" id="PSK83681.1"/>
    </source>
</evidence>
<proteinExistence type="predicted"/>